<dbReference type="EMBL" id="JACHID010000003">
    <property type="protein sequence ID" value="MBB5021332.1"/>
    <property type="molecule type" value="Genomic_DNA"/>
</dbReference>
<sequence length="30" mass="3621">MDGKGKALDNVYGERLWRSIKIREHLYQML</sequence>
<accession>A0A7W8DGE8</accession>
<dbReference type="Proteomes" id="UP000528322">
    <property type="component" value="Unassembled WGS sequence"/>
</dbReference>
<evidence type="ECO:0008006" key="3">
    <source>
        <dbReference type="Google" id="ProtNLM"/>
    </source>
</evidence>
<organism evidence="1 2">
    <name type="scientific">Desulfurispira natronophila</name>
    <dbReference type="NCBI Taxonomy" id="682562"/>
    <lineage>
        <taxon>Bacteria</taxon>
        <taxon>Pseudomonadati</taxon>
        <taxon>Chrysiogenota</taxon>
        <taxon>Chrysiogenia</taxon>
        <taxon>Chrysiogenales</taxon>
        <taxon>Chrysiogenaceae</taxon>
        <taxon>Desulfurispira</taxon>
    </lineage>
</organism>
<evidence type="ECO:0000313" key="2">
    <source>
        <dbReference type="Proteomes" id="UP000528322"/>
    </source>
</evidence>
<evidence type="ECO:0000313" key="1">
    <source>
        <dbReference type="EMBL" id="MBB5021332.1"/>
    </source>
</evidence>
<reference evidence="1 2" key="1">
    <citation type="submission" date="2020-08" db="EMBL/GenBank/DDBJ databases">
        <title>Genomic Encyclopedia of Type Strains, Phase IV (KMG-IV): sequencing the most valuable type-strain genomes for metagenomic binning, comparative biology and taxonomic classification.</title>
        <authorList>
            <person name="Goeker M."/>
        </authorList>
    </citation>
    <scope>NUCLEOTIDE SEQUENCE [LARGE SCALE GENOMIC DNA]</scope>
    <source>
        <strain evidence="1 2">DSM 22071</strain>
    </source>
</reference>
<protein>
    <recommendedName>
        <fullName evidence="3">Transposase</fullName>
    </recommendedName>
</protein>
<keyword evidence="2" id="KW-1185">Reference proteome</keyword>
<gene>
    <name evidence="1" type="ORF">HNR37_000641</name>
</gene>
<comment type="caution">
    <text evidence="1">The sequence shown here is derived from an EMBL/GenBank/DDBJ whole genome shotgun (WGS) entry which is preliminary data.</text>
</comment>
<proteinExistence type="predicted"/>
<dbReference type="AlphaFoldDB" id="A0A7W8DGE8"/>
<name>A0A7W8DGE8_9BACT</name>